<evidence type="ECO:0000313" key="12">
    <source>
        <dbReference type="Proteomes" id="UP000184241"/>
    </source>
</evidence>
<evidence type="ECO:0000256" key="3">
    <source>
        <dbReference type="ARBA" id="ARBA00021315"/>
    </source>
</evidence>
<dbReference type="PANTHER" id="PTHR11059">
    <property type="entry name" value="DNA REPAIR PROTEIN RECN"/>
    <property type="match status" value="1"/>
</dbReference>
<dbReference type="GO" id="GO:0009432">
    <property type="term" value="P:SOS response"/>
    <property type="evidence" value="ECO:0007669"/>
    <property type="project" value="TreeGrafter"/>
</dbReference>
<gene>
    <name evidence="11" type="ORF">SAMN02745941_02369</name>
</gene>
<dbReference type="InterPro" id="IPR027417">
    <property type="entry name" value="P-loop_NTPase"/>
</dbReference>
<dbReference type="SUPFAM" id="SSF52540">
    <property type="entry name" value="P-loop containing nucleoside triphosphate hydrolases"/>
    <property type="match status" value="2"/>
</dbReference>
<evidence type="ECO:0000256" key="6">
    <source>
        <dbReference type="ARBA" id="ARBA00022840"/>
    </source>
</evidence>
<evidence type="ECO:0000259" key="10">
    <source>
        <dbReference type="Pfam" id="PF02463"/>
    </source>
</evidence>
<dbReference type="GO" id="GO:0005524">
    <property type="term" value="F:ATP binding"/>
    <property type="evidence" value="ECO:0007669"/>
    <property type="project" value="UniProtKB-KW"/>
</dbReference>
<dbReference type="InterPro" id="IPR003395">
    <property type="entry name" value="RecF/RecN/SMC_N"/>
</dbReference>
<keyword evidence="5 9" id="KW-0227">DNA damage</keyword>
<dbReference type="NCBIfam" id="TIGR00634">
    <property type="entry name" value="recN"/>
    <property type="match status" value="1"/>
</dbReference>
<evidence type="ECO:0000256" key="9">
    <source>
        <dbReference type="PIRNR" id="PIRNR003128"/>
    </source>
</evidence>
<keyword evidence="4" id="KW-0547">Nucleotide-binding</keyword>
<dbReference type="GO" id="GO:0006310">
    <property type="term" value="P:DNA recombination"/>
    <property type="evidence" value="ECO:0007669"/>
    <property type="project" value="InterPro"/>
</dbReference>
<protein>
    <recommendedName>
        <fullName evidence="3 9">DNA repair protein RecN</fullName>
    </recommendedName>
    <alternativeName>
        <fullName evidence="8 9">Recombination protein N</fullName>
    </alternativeName>
</protein>
<keyword evidence="6" id="KW-0067">ATP-binding</keyword>
<dbReference type="GO" id="GO:0006281">
    <property type="term" value="P:DNA repair"/>
    <property type="evidence" value="ECO:0007669"/>
    <property type="project" value="UniProtKB-KW"/>
</dbReference>
<dbReference type="CDD" id="cd03241">
    <property type="entry name" value="ABC_RecN"/>
    <property type="match status" value="2"/>
</dbReference>
<evidence type="ECO:0000256" key="7">
    <source>
        <dbReference type="ARBA" id="ARBA00023204"/>
    </source>
</evidence>
<dbReference type="AlphaFoldDB" id="A0A1M5YZJ0"/>
<dbReference type="InterPro" id="IPR004604">
    <property type="entry name" value="DNA_recomb/repair_RecN"/>
</dbReference>
<feature type="domain" description="RecF/RecN/SMC N-terminal" evidence="10">
    <location>
        <begin position="2"/>
        <end position="512"/>
    </location>
</feature>
<dbReference type="RefSeq" id="WP_073019707.1">
    <property type="nucleotide sequence ID" value="NZ_FQXU01000007.1"/>
</dbReference>
<accession>A0A1M5YZJ0</accession>
<name>A0A1M5YZJ0_9CLOT</name>
<dbReference type="EMBL" id="FQXU01000007">
    <property type="protein sequence ID" value="SHI17314.1"/>
    <property type="molecule type" value="Genomic_DNA"/>
</dbReference>
<dbReference type="Pfam" id="PF02463">
    <property type="entry name" value="SMC_N"/>
    <property type="match status" value="1"/>
</dbReference>
<evidence type="ECO:0000256" key="8">
    <source>
        <dbReference type="ARBA" id="ARBA00033408"/>
    </source>
</evidence>
<dbReference type="Gene3D" id="3.40.50.300">
    <property type="entry name" value="P-loop containing nucleotide triphosphate hydrolases"/>
    <property type="match status" value="2"/>
</dbReference>
<organism evidence="11 12">
    <name type="scientific">Clostridium intestinale DSM 6191</name>
    <dbReference type="NCBI Taxonomy" id="1121320"/>
    <lineage>
        <taxon>Bacteria</taxon>
        <taxon>Bacillati</taxon>
        <taxon>Bacillota</taxon>
        <taxon>Clostridia</taxon>
        <taxon>Eubacteriales</taxon>
        <taxon>Clostridiaceae</taxon>
        <taxon>Clostridium</taxon>
    </lineage>
</organism>
<dbReference type="PANTHER" id="PTHR11059:SF0">
    <property type="entry name" value="DNA REPAIR PROTEIN RECN"/>
    <property type="match status" value="1"/>
</dbReference>
<proteinExistence type="inferred from homology"/>
<evidence type="ECO:0000256" key="2">
    <source>
        <dbReference type="ARBA" id="ARBA00009441"/>
    </source>
</evidence>
<dbReference type="PIRSF" id="PIRSF003128">
    <property type="entry name" value="RecN"/>
    <property type="match status" value="1"/>
</dbReference>
<dbReference type="GO" id="GO:0043590">
    <property type="term" value="C:bacterial nucleoid"/>
    <property type="evidence" value="ECO:0007669"/>
    <property type="project" value="TreeGrafter"/>
</dbReference>
<dbReference type="Proteomes" id="UP000184241">
    <property type="component" value="Unassembled WGS sequence"/>
</dbReference>
<evidence type="ECO:0000256" key="1">
    <source>
        <dbReference type="ARBA" id="ARBA00003618"/>
    </source>
</evidence>
<comment type="similarity">
    <text evidence="2 9">Belongs to the RecN family.</text>
</comment>
<reference evidence="11 12" key="1">
    <citation type="submission" date="2016-11" db="EMBL/GenBank/DDBJ databases">
        <authorList>
            <person name="Jaros S."/>
            <person name="Januszkiewicz K."/>
            <person name="Wedrychowicz H."/>
        </authorList>
    </citation>
    <scope>NUCLEOTIDE SEQUENCE [LARGE SCALE GENOMIC DNA]</scope>
    <source>
        <strain evidence="11 12">DSM 6191</strain>
    </source>
</reference>
<evidence type="ECO:0000313" key="11">
    <source>
        <dbReference type="EMBL" id="SHI17314.1"/>
    </source>
</evidence>
<keyword evidence="7 9" id="KW-0234">DNA repair</keyword>
<evidence type="ECO:0000256" key="4">
    <source>
        <dbReference type="ARBA" id="ARBA00022741"/>
    </source>
</evidence>
<sequence>MLLQLNIKNFALIEEMTVDFYEGFNILSGETGAGKSILIEAINYVLGGKVGRDIIRTGTFKAYVEAVFSVNSKNINDILRNLDIDVEDVIIISRETFLNGRSNIKINGKSITITILRKITERLVDIHGQHENQNLLDKSKHINYLDSFGEKKLRDLLEEYRLVRENLLSVRNKIKELNGSEDKEKFVDYLKFQIKDIEDGNLKLGEEEQLRERFELLSNSEKIISALNKSYVLLKDSNTEGTIIDNLSNVVAYLESIENTVSEIKELNSSLNETFYILEEAAREINRLLNSINYDEFELAEINERLYKISNYKKKYSSNNQSVEEVLEYYEKIKSQYDEIINSEEIINKLKNEEDKIIISLNNICRKIREERIKVSTYLQDKIMNELRYLGLEKCTFKISIDEDSDFNNNGKDKVLFVVSTNIGEPLRALDNIVSGGELSRIMLALKTVFVDKDNIETVIFDEIDTGISGRVAQSVGEKIFEISTKHQVICITHLPQIACLSDTHYFVSKEEREGKTLSKIKILSEEEKAKEIALMVGGARITDVTLENSKEMIKLANVIKENIKILENKNRKNSQNKIDK</sequence>
<comment type="function">
    <text evidence="1 9">May be involved in recombinational repair of damaged DNA.</text>
</comment>
<evidence type="ECO:0000256" key="5">
    <source>
        <dbReference type="ARBA" id="ARBA00022763"/>
    </source>
</evidence>